<accession>A0ABN3U9H2</accession>
<feature type="transmembrane region" description="Helical" evidence="1">
    <location>
        <begin position="104"/>
        <end position="125"/>
    </location>
</feature>
<keyword evidence="3" id="KW-1185">Reference proteome</keyword>
<comment type="caution">
    <text evidence="2">The sequence shown here is derived from an EMBL/GenBank/DDBJ whole genome shotgun (WGS) entry which is preliminary data.</text>
</comment>
<feature type="transmembrane region" description="Helical" evidence="1">
    <location>
        <begin position="260"/>
        <end position="281"/>
    </location>
</feature>
<dbReference type="InterPro" id="IPR007404">
    <property type="entry name" value="YdjM-like"/>
</dbReference>
<dbReference type="GO" id="GO:0016787">
    <property type="term" value="F:hydrolase activity"/>
    <property type="evidence" value="ECO:0007669"/>
    <property type="project" value="UniProtKB-KW"/>
</dbReference>
<keyword evidence="2" id="KW-0378">Hydrolase</keyword>
<keyword evidence="1" id="KW-0812">Transmembrane</keyword>
<organism evidence="2 3">
    <name type="scientific">Actinocorallia aurantiaca</name>
    <dbReference type="NCBI Taxonomy" id="46204"/>
    <lineage>
        <taxon>Bacteria</taxon>
        <taxon>Bacillati</taxon>
        <taxon>Actinomycetota</taxon>
        <taxon>Actinomycetes</taxon>
        <taxon>Streptosporangiales</taxon>
        <taxon>Thermomonosporaceae</taxon>
        <taxon>Actinocorallia</taxon>
    </lineage>
</organism>
<feature type="transmembrane region" description="Helical" evidence="1">
    <location>
        <begin position="211"/>
        <end position="230"/>
    </location>
</feature>
<gene>
    <name evidence="2" type="ORF">GCM10010439_33090</name>
</gene>
<dbReference type="Pfam" id="PF04307">
    <property type="entry name" value="YdjM"/>
    <property type="match status" value="1"/>
</dbReference>
<evidence type="ECO:0000256" key="1">
    <source>
        <dbReference type="SAM" id="Phobius"/>
    </source>
</evidence>
<sequence length="299" mass="31225">MMGHSHALSGAALFTAGTIPLGLPWHQVLIGAVACAGAAVLPDIDHHGSHVARTFGPLTRGFAWGVGKVAGGHRNGTHSALGIGLVAAVVFFASAVYTQDEATFWTGCAITGVMLVVGLVIGLFSKGRGKAAYKKPWHGFLSIMACALAAAAIGAGAYQYGQDAGLVLVGAVLVLILAAAIRPLNIKGVWDDLAPIPITIALLWFHVDLSVLPYAIVVGVIIHICGDMITRGGCPLGWPWSQTMYGPKWFRAGDKTEKRVVFPALIVILCISFGVHVGPYVSEYTGIVRAPSAETEAQP</sequence>
<reference evidence="2 3" key="1">
    <citation type="journal article" date="2019" name="Int. J. Syst. Evol. Microbiol.">
        <title>The Global Catalogue of Microorganisms (GCM) 10K type strain sequencing project: providing services to taxonomists for standard genome sequencing and annotation.</title>
        <authorList>
            <consortium name="The Broad Institute Genomics Platform"/>
            <consortium name="The Broad Institute Genome Sequencing Center for Infectious Disease"/>
            <person name="Wu L."/>
            <person name="Ma J."/>
        </authorList>
    </citation>
    <scope>NUCLEOTIDE SEQUENCE [LARGE SCALE GENOMIC DNA]</scope>
    <source>
        <strain evidence="2 3">JCM 8201</strain>
    </source>
</reference>
<feature type="transmembrane region" description="Helical" evidence="1">
    <location>
        <begin position="137"/>
        <end position="158"/>
    </location>
</feature>
<keyword evidence="1" id="KW-1133">Transmembrane helix</keyword>
<evidence type="ECO:0000313" key="3">
    <source>
        <dbReference type="Proteomes" id="UP001501842"/>
    </source>
</evidence>
<evidence type="ECO:0000313" key="2">
    <source>
        <dbReference type="EMBL" id="GAA2727342.1"/>
    </source>
</evidence>
<dbReference type="EMBL" id="BAAATZ010000012">
    <property type="protein sequence ID" value="GAA2727342.1"/>
    <property type="molecule type" value="Genomic_DNA"/>
</dbReference>
<keyword evidence="1" id="KW-0472">Membrane</keyword>
<feature type="transmembrane region" description="Helical" evidence="1">
    <location>
        <begin position="80"/>
        <end position="98"/>
    </location>
</feature>
<name>A0ABN3U9H2_9ACTN</name>
<protein>
    <submittedName>
        <fullName evidence="2">Metal-dependent hydrolase</fullName>
    </submittedName>
</protein>
<dbReference type="Proteomes" id="UP001501842">
    <property type="component" value="Unassembled WGS sequence"/>
</dbReference>
<proteinExistence type="predicted"/>
<feature type="transmembrane region" description="Helical" evidence="1">
    <location>
        <begin position="164"/>
        <end position="181"/>
    </location>
</feature>
<dbReference type="RefSeq" id="WP_344451286.1">
    <property type="nucleotide sequence ID" value="NZ_BAAATZ010000012.1"/>
</dbReference>